<name>A0A2Z7BY92_9LAMI</name>
<proteinExistence type="predicted"/>
<evidence type="ECO:0000256" key="1">
    <source>
        <dbReference type="SAM" id="MobiDB-lite"/>
    </source>
</evidence>
<sequence>MSSPDDSVTRRTTESLDSPSSSWPSSKEALRYDESSLTTRLQGQRPILLLTHSRRKLESFGKKCHALEKKGAQDLRLLRFERPLSQQKYWSLSSLRISSSLTWESMIEQEILKTTFPGLRTQRFCISMPITPSFPDHPGQPEKLSVTHRLVKGK</sequence>
<evidence type="ECO:0000313" key="2">
    <source>
        <dbReference type="EMBL" id="KZV39603.1"/>
    </source>
</evidence>
<dbReference type="EMBL" id="KV000914">
    <property type="protein sequence ID" value="KZV39603.1"/>
    <property type="molecule type" value="Genomic_DNA"/>
</dbReference>
<reference evidence="2 3" key="1">
    <citation type="journal article" date="2015" name="Proc. Natl. Acad. Sci. U.S.A.">
        <title>The resurrection genome of Boea hygrometrica: A blueprint for survival of dehydration.</title>
        <authorList>
            <person name="Xiao L."/>
            <person name="Yang G."/>
            <person name="Zhang L."/>
            <person name="Yang X."/>
            <person name="Zhao S."/>
            <person name="Ji Z."/>
            <person name="Zhou Q."/>
            <person name="Hu M."/>
            <person name="Wang Y."/>
            <person name="Chen M."/>
            <person name="Xu Y."/>
            <person name="Jin H."/>
            <person name="Xiao X."/>
            <person name="Hu G."/>
            <person name="Bao F."/>
            <person name="Hu Y."/>
            <person name="Wan P."/>
            <person name="Li L."/>
            <person name="Deng X."/>
            <person name="Kuang T."/>
            <person name="Xiang C."/>
            <person name="Zhu J.K."/>
            <person name="Oliver M.J."/>
            <person name="He Y."/>
        </authorList>
    </citation>
    <scope>NUCLEOTIDE SEQUENCE [LARGE SCALE GENOMIC DNA]</scope>
    <source>
        <strain evidence="3">cv. XS01</strain>
    </source>
</reference>
<accession>A0A2Z7BY92</accession>
<evidence type="ECO:0000313" key="3">
    <source>
        <dbReference type="Proteomes" id="UP000250235"/>
    </source>
</evidence>
<protein>
    <submittedName>
        <fullName evidence="2">Uncharacterized protein</fullName>
    </submittedName>
</protein>
<dbReference type="Proteomes" id="UP000250235">
    <property type="component" value="Unassembled WGS sequence"/>
</dbReference>
<gene>
    <name evidence="2" type="ORF">F511_02066</name>
</gene>
<feature type="region of interest" description="Disordered" evidence="1">
    <location>
        <begin position="1"/>
        <end position="29"/>
    </location>
</feature>
<dbReference type="AlphaFoldDB" id="A0A2Z7BY92"/>
<organism evidence="2 3">
    <name type="scientific">Dorcoceras hygrometricum</name>
    <dbReference type="NCBI Taxonomy" id="472368"/>
    <lineage>
        <taxon>Eukaryota</taxon>
        <taxon>Viridiplantae</taxon>
        <taxon>Streptophyta</taxon>
        <taxon>Embryophyta</taxon>
        <taxon>Tracheophyta</taxon>
        <taxon>Spermatophyta</taxon>
        <taxon>Magnoliopsida</taxon>
        <taxon>eudicotyledons</taxon>
        <taxon>Gunneridae</taxon>
        <taxon>Pentapetalae</taxon>
        <taxon>asterids</taxon>
        <taxon>lamiids</taxon>
        <taxon>Lamiales</taxon>
        <taxon>Gesneriaceae</taxon>
        <taxon>Didymocarpoideae</taxon>
        <taxon>Trichosporeae</taxon>
        <taxon>Loxocarpinae</taxon>
        <taxon>Dorcoceras</taxon>
    </lineage>
</organism>
<keyword evidence="3" id="KW-1185">Reference proteome</keyword>